<gene>
    <name evidence="2" type="ORF">H6G97_37880</name>
</gene>
<sequence>MSYIQRIATLADTSAIAPLWKAFVEARYQADPSMRIKAEFDYERYVTYQLKKPLSFGFLLEYTEEIVGFLFIYIYDEAPPPQVSALEMLENPFVPRRVGAILGMYVQEAHRKPSTINLLIQAAIAKAQELKVTDIDLLISIEQTGIHALLERFGFTKAAIQYTKHYDITGNNLPNLRPSYQDLEIAIPNPGRIPLKDPQTQKVVQNLKGETVYLQPLTDEAGKWLKSSRGLPIYPIPVRDPQTQQWIFDESGKLVVCPVARDQKGEIQELDGIPQFCLPIYDYQEGKLALKRDSEGQYIFAA</sequence>
<dbReference type="Gene3D" id="3.40.630.30">
    <property type="match status" value="1"/>
</dbReference>
<dbReference type="Proteomes" id="UP000623440">
    <property type="component" value="Unassembled WGS sequence"/>
</dbReference>
<reference evidence="2 3" key="1">
    <citation type="journal article" date="2020" name="ISME J.">
        <title>Comparative genomics reveals insights into cyanobacterial evolution and habitat adaptation.</title>
        <authorList>
            <person name="Chen M.Y."/>
            <person name="Teng W.K."/>
            <person name="Zhao L."/>
            <person name="Hu C.X."/>
            <person name="Zhou Y.K."/>
            <person name="Han B.P."/>
            <person name="Song L.R."/>
            <person name="Shu W.S."/>
        </authorList>
    </citation>
    <scope>NUCLEOTIDE SEQUENCE [LARGE SCALE GENOMIC DNA]</scope>
    <source>
        <strain evidence="2 3">FACHB-838</strain>
    </source>
</reference>
<proteinExistence type="predicted"/>
<evidence type="ECO:0000313" key="3">
    <source>
        <dbReference type="Proteomes" id="UP000623440"/>
    </source>
</evidence>
<evidence type="ECO:0000313" key="2">
    <source>
        <dbReference type="EMBL" id="MBD2534901.1"/>
    </source>
</evidence>
<dbReference type="RefSeq" id="WP_190945779.1">
    <property type="nucleotide sequence ID" value="NZ_JACJSI010000209.1"/>
</dbReference>
<name>A0ABR8DZR2_9NOSO</name>
<dbReference type="Pfam" id="PF00583">
    <property type="entry name" value="Acetyltransf_1"/>
    <property type="match status" value="1"/>
</dbReference>
<organism evidence="2 3">
    <name type="scientific">Nostoc flagelliforme FACHB-838</name>
    <dbReference type="NCBI Taxonomy" id="2692904"/>
    <lineage>
        <taxon>Bacteria</taxon>
        <taxon>Bacillati</taxon>
        <taxon>Cyanobacteriota</taxon>
        <taxon>Cyanophyceae</taxon>
        <taxon>Nostocales</taxon>
        <taxon>Nostocaceae</taxon>
        <taxon>Nostoc</taxon>
    </lineage>
</organism>
<dbReference type="SUPFAM" id="SSF55729">
    <property type="entry name" value="Acyl-CoA N-acyltransferases (Nat)"/>
    <property type="match status" value="1"/>
</dbReference>
<dbReference type="InterPro" id="IPR000182">
    <property type="entry name" value="GNAT_dom"/>
</dbReference>
<dbReference type="EMBL" id="JACJSI010000209">
    <property type="protein sequence ID" value="MBD2534901.1"/>
    <property type="molecule type" value="Genomic_DNA"/>
</dbReference>
<keyword evidence="3" id="KW-1185">Reference proteome</keyword>
<evidence type="ECO:0000259" key="1">
    <source>
        <dbReference type="PROSITE" id="PS51186"/>
    </source>
</evidence>
<accession>A0ABR8DZR2</accession>
<protein>
    <submittedName>
        <fullName evidence="2">GNAT family N-acetyltransferase</fullName>
    </submittedName>
</protein>
<dbReference type="PROSITE" id="PS51186">
    <property type="entry name" value="GNAT"/>
    <property type="match status" value="1"/>
</dbReference>
<comment type="caution">
    <text evidence="2">The sequence shown here is derived from an EMBL/GenBank/DDBJ whole genome shotgun (WGS) entry which is preliminary data.</text>
</comment>
<dbReference type="InterPro" id="IPR016181">
    <property type="entry name" value="Acyl_CoA_acyltransferase"/>
</dbReference>
<feature type="domain" description="N-acetyltransferase" evidence="1">
    <location>
        <begin position="3"/>
        <end position="190"/>
    </location>
</feature>